<dbReference type="HOGENOM" id="CLU_030006_3_5_0"/>
<dbReference type="InterPro" id="IPR030395">
    <property type="entry name" value="GP_PDE_dom"/>
</dbReference>
<dbReference type="STRING" id="671143.DAMO_2602"/>
<dbReference type="PANTHER" id="PTHR46211">
    <property type="entry name" value="GLYCEROPHOSPHORYL DIESTER PHOSPHODIESTERASE"/>
    <property type="match status" value="1"/>
</dbReference>
<dbReference type="eggNOG" id="COG0584">
    <property type="taxonomic scope" value="Bacteria"/>
</dbReference>
<reference evidence="2 3" key="1">
    <citation type="journal article" date="2010" name="Nature">
        <title>Nitrite-driven anaerobic methane oxidation by oxygenic bacteria.</title>
        <authorList>
            <person name="Ettwig K.F."/>
            <person name="Butler M.K."/>
            <person name="Le Paslier D."/>
            <person name="Pelletier E."/>
            <person name="Mangenot S."/>
            <person name="Kuypers M.M.M."/>
            <person name="Schreiber F."/>
            <person name="Dutilh B.E."/>
            <person name="Zedelius J."/>
            <person name="de Beer D."/>
            <person name="Gloerich J."/>
            <person name="Wessels H.J.C.T."/>
            <person name="van Allen T."/>
            <person name="Luesken F."/>
            <person name="Wu M."/>
            <person name="van de Pas-Schoonen K.T."/>
            <person name="Op den Camp H.J.M."/>
            <person name="Janssen-Megens E.M."/>
            <person name="Francoijs K-J."/>
            <person name="Stunnenberg H."/>
            <person name="Weissenbach J."/>
            <person name="Jetten M.S.M."/>
            <person name="Strous M."/>
        </authorList>
    </citation>
    <scope>NUCLEOTIDE SEQUENCE [LARGE SCALE GENOMIC DNA]</scope>
</reference>
<dbReference type="SUPFAM" id="SSF51695">
    <property type="entry name" value="PLC-like phosphodiesterases"/>
    <property type="match status" value="1"/>
</dbReference>
<dbReference type="PANTHER" id="PTHR46211:SF1">
    <property type="entry name" value="GLYCEROPHOSPHODIESTER PHOSPHODIESTERASE, CYTOPLASMIC"/>
    <property type="match status" value="1"/>
</dbReference>
<dbReference type="Proteomes" id="UP000006898">
    <property type="component" value="Chromosome"/>
</dbReference>
<dbReference type="Pfam" id="PF03009">
    <property type="entry name" value="GDPD"/>
    <property type="match status" value="1"/>
</dbReference>
<proteinExistence type="predicted"/>
<organism evidence="2 3">
    <name type="scientific">Methylomirabilis oxygeniifera</name>
    <dbReference type="NCBI Taxonomy" id="671143"/>
    <lineage>
        <taxon>Bacteria</taxon>
        <taxon>Candidatus Methylomirabilota</taxon>
        <taxon>Candidatus Methylomirabilia</taxon>
        <taxon>Candidatus Methylomirabilales</taxon>
        <taxon>Candidatus Methylomirabilaceae</taxon>
        <taxon>Candidatus Methylomirabilis</taxon>
    </lineage>
</organism>
<feature type="domain" description="GP-PDE" evidence="1">
    <location>
        <begin position="2"/>
        <end position="237"/>
    </location>
</feature>
<evidence type="ECO:0000259" key="1">
    <source>
        <dbReference type="PROSITE" id="PS51704"/>
    </source>
</evidence>
<name>D5MK53_METO1</name>
<evidence type="ECO:0000313" key="2">
    <source>
        <dbReference type="EMBL" id="CBE69675.1"/>
    </source>
</evidence>
<dbReference type="GO" id="GO:0008081">
    <property type="term" value="F:phosphoric diester hydrolase activity"/>
    <property type="evidence" value="ECO:0007669"/>
    <property type="project" value="InterPro"/>
</dbReference>
<evidence type="ECO:0000313" key="3">
    <source>
        <dbReference type="Proteomes" id="UP000006898"/>
    </source>
</evidence>
<dbReference type="PATRIC" id="fig|671143.5.peg.2287"/>
<gene>
    <name evidence="2" type="ORF">DAMO_2602</name>
</gene>
<dbReference type="KEGG" id="mox:DAMO_2602"/>
<protein>
    <submittedName>
        <fullName evidence="2">Glycerophosphodiester phosphodiesterase</fullName>
    </submittedName>
</protein>
<dbReference type="GO" id="GO:0006629">
    <property type="term" value="P:lipid metabolic process"/>
    <property type="evidence" value="ECO:0007669"/>
    <property type="project" value="InterPro"/>
</dbReference>
<accession>D5MK53</accession>
<dbReference type="Gene3D" id="3.20.20.190">
    <property type="entry name" value="Phosphatidylinositol (PI) phosphodiesterase"/>
    <property type="match status" value="1"/>
</dbReference>
<dbReference type="AlphaFoldDB" id="D5MK53"/>
<dbReference type="InterPro" id="IPR017946">
    <property type="entry name" value="PLC-like_Pdiesterase_TIM-brl"/>
</dbReference>
<dbReference type="PROSITE" id="PS51704">
    <property type="entry name" value="GP_PDE"/>
    <property type="match status" value="1"/>
</dbReference>
<sequence length="255" mass="27859">MTLNVAHRGASAVAPENTMAAFEKAVELGADAIELDLHVSHDGELVIIHDDTLDRTTDGQGPVHTRSLHELKQLDAGRWFSERFAGQQIPTLVEVLDRFAGKVPLALEVKAGSAFFPGIEERVVSVLREHQVISQVAVASFDHHALLRLKELEPSLRTAALLVGRPVSMPVIAEACKTDAMAMECSLITKTEVDACRAAGLQLVVWVVNEPARMRDFIDLGVDGIITDRPDLLRHALAERSASRPTLTRWKSVVS</sequence>
<dbReference type="EMBL" id="FP565575">
    <property type="protein sequence ID" value="CBE69675.1"/>
    <property type="molecule type" value="Genomic_DNA"/>
</dbReference>